<proteinExistence type="predicted"/>
<organism evidence="3 4">
    <name type="scientific">Smittium mucronatum</name>
    <dbReference type="NCBI Taxonomy" id="133383"/>
    <lineage>
        <taxon>Eukaryota</taxon>
        <taxon>Fungi</taxon>
        <taxon>Fungi incertae sedis</taxon>
        <taxon>Zoopagomycota</taxon>
        <taxon>Kickxellomycotina</taxon>
        <taxon>Harpellomycetes</taxon>
        <taxon>Harpellales</taxon>
        <taxon>Legeriomycetaceae</taxon>
        <taxon>Smittium</taxon>
    </lineage>
</organism>
<dbReference type="OrthoDB" id="408373at2759"/>
<dbReference type="STRING" id="133383.A0A1R0H0H2"/>
<sequence>MSETVIKNLISTSQAFSGHLDIKSNCEENGKLYIEDSGETQDTKGILLCVPGMGDVRTSFRFLIKTFIPKNYRIIVSDIRGMGDSWEGFNEFNPELVSADISQIIELRGLKKNVVLVGNSLSAGSCVLASLKNPDIVMGVIMLGPVVHDMLADKYFRPLSLLIFFSLWGSSLWASYYAGLYKRNTKPDGYENHLKDIKSSLKIPDAIGSLGKFGRASKVGVEKNLSKLAVPTIAIYGDQDPDYPDATKEMDWLLNKTVECKNIEAFVLEKVGHYPHVEAFDETKDILEKFLVKLFG</sequence>
<accession>A0A1R0H0H2</accession>
<dbReference type="SUPFAM" id="SSF53474">
    <property type="entry name" value="alpha/beta-Hydrolases"/>
    <property type="match status" value="1"/>
</dbReference>
<dbReference type="Gene3D" id="3.40.50.1820">
    <property type="entry name" value="alpha/beta hydrolase"/>
    <property type="match status" value="1"/>
</dbReference>
<dbReference type="Pfam" id="PF00561">
    <property type="entry name" value="Abhydrolase_1"/>
    <property type="match status" value="1"/>
</dbReference>
<dbReference type="InterPro" id="IPR029058">
    <property type="entry name" value="AB_hydrolase_fold"/>
</dbReference>
<evidence type="ECO:0000313" key="3">
    <source>
        <dbReference type="EMBL" id="OLY82632.1"/>
    </source>
</evidence>
<dbReference type="PANTHER" id="PTHR43798">
    <property type="entry name" value="MONOACYLGLYCEROL LIPASE"/>
    <property type="match status" value="1"/>
</dbReference>
<feature type="transmembrane region" description="Helical" evidence="1">
    <location>
        <begin position="159"/>
        <end position="178"/>
    </location>
</feature>
<keyword evidence="4" id="KW-1185">Reference proteome</keyword>
<evidence type="ECO:0000259" key="2">
    <source>
        <dbReference type="Pfam" id="PF00561"/>
    </source>
</evidence>
<keyword evidence="1" id="KW-0472">Membrane</keyword>
<dbReference type="AlphaFoldDB" id="A0A1R0H0H2"/>
<dbReference type="Proteomes" id="UP000187455">
    <property type="component" value="Unassembled WGS sequence"/>
</dbReference>
<feature type="domain" description="AB hydrolase-1" evidence="2">
    <location>
        <begin position="46"/>
        <end position="278"/>
    </location>
</feature>
<dbReference type="EMBL" id="LSSL01001353">
    <property type="protein sequence ID" value="OLY82632.1"/>
    <property type="molecule type" value="Genomic_DNA"/>
</dbReference>
<dbReference type="PRINTS" id="PR00111">
    <property type="entry name" value="ABHYDROLASE"/>
</dbReference>
<dbReference type="PANTHER" id="PTHR43798:SF33">
    <property type="entry name" value="HYDROLASE, PUTATIVE (AFU_ORTHOLOGUE AFUA_2G14860)-RELATED"/>
    <property type="match status" value="1"/>
</dbReference>
<keyword evidence="1" id="KW-1133">Transmembrane helix</keyword>
<dbReference type="InterPro" id="IPR000073">
    <property type="entry name" value="AB_hydrolase_1"/>
</dbReference>
<dbReference type="GO" id="GO:0016020">
    <property type="term" value="C:membrane"/>
    <property type="evidence" value="ECO:0007669"/>
    <property type="project" value="TreeGrafter"/>
</dbReference>
<dbReference type="InterPro" id="IPR050266">
    <property type="entry name" value="AB_hydrolase_sf"/>
</dbReference>
<keyword evidence="1" id="KW-0812">Transmembrane</keyword>
<evidence type="ECO:0000313" key="4">
    <source>
        <dbReference type="Proteomes" id="UP000187455"/>
    </source>
</evidence>
<reference evidence="3 4" key="1">
    <citation type="journal article" date="2016" name="Mol. Biol. Evol.">
        <title>Genome-Wide Survey of Gut Fungi (Harpellales) Reveals the First Horizontally Transferred Ubiquitin Gene from a Mosquito Host.</title>
        <authorList>
            <person name="Wang Y."/>
            <person name="White M.M."/>
            <person name="Kvist S."/>
            <person name="Moncalvo J.M."/>
        </authorList>
    </citation>
    <scope>NUCLEOTIDE SEQUENCE [LARGE SCALE GENOMIC DNA]</scope>
    <source>
        <strain evidence="3 4">ALG-7-W6</strain>
    </source>
</reference>
<evidence type="ECO:0000256" key="1">
    <source>
        <dbReference type="SAM" id="Phobius"/>
    </source>
</evidence>
<gene>
    <name evidence="3" type="ORF">AYI68_g3240</name>
</gene>
<protein>
    <submittedName>
        <fullName evidence="3">Lipase 1</fullName>
    </submittedName>
</protein>
<name>A0A1R0H0H2_9FUNG</name>
<comment type="caution">
    <text evidence="3">The sequence shown here is derived from an EMBL/GenBank/DDBJ whole genome shotgun (WGS) entry which is preliminary data.</text>
</comment>